<keyword evidence="3" id="KW-1185">Reference proteome</keyword>
<reference evidence="2" key="1">
    <citation type="journal article" date="2021" name="Microb. Physiol.">
        <title>Proteogenomic Insights into the Physiology of Marine, Sulfate-Reducing, Filamentous Desulfonema limicola and Desulfonema magnum.</title>
        <authorList>
            <person name="Schnaars V."/>
            <person name="Wohlbrand L."/>
            <person name="Scheve S."/>
            <person name="Hinrichs C."/>
            <person name="Reinhardt R."/>
            <person name="Rabus R."/>
        </authorList>
    </citation>
    <scope>NUCLEOTIDE SEQUENCE</scope>
    <source>
        <strain evidence="2">5ac10</strain>
    </source>
</reference>
<protein>
    <submittedName>
        <fullName evidence="2">PilZ domain-containing protein</fullName>
    </submittedName>
</protein>
<proteinExistence type="predicted"/>
<feature type="domain" description="PilZ" evidence="1">
    <location>
        <begin position="6"/>
        <end position="105"/>
    </location>
</feature>
<dbReference type="SUPFAM" id="SSF141371">
    <property type="entry name" value="PilZ domain-like"/>
    <property type="match status" value="1"/>
</dbReference>
<dbReference type="RefSeq" id="WP_207687037.1">
    <property type="nucleotide sequence ID" value="NZ_CP061799.1"/>
</dbReference>
<accession>A0A975B904</accession>
<dbReference type="Pfam" id="PF07238">
    <property type="entry name" value="PilZ"/>
    <property type="match status" value="1"/>
</dbReference>
<organism evidence="2 3">
    <name type="scientific">Desulfonema limicola</name>
    <dbReference type="NCBI Taxonomy" id="45656"/>
    <lineage>
        <taxon>Bacteria</taxon>
        <taxon>Pseudomonadati</taxon>
        <taxon>Thermodesulfobacteriota</taxon>
        <taxon>Desulfobacteria</taxon>
        <taxon>Desulfobacterales</taxon>
        <taxon>Desulfococcaceae</taxon>
        <taxon>Desulfonema</taxon>
    </lineage>
</organism>
<sequence>MNLIPQRAFSRNNFSAPILFIEAENTGHEFHKAKMINCSSGGMFFVSDKKLNPGENIHIKLTDIPSDPYLSDFDDQYFAEVRWCQKNGKNGTASYEVGVRFIQESCRQCGEKILNNYSNDWGLCQDCHNRIDSLSDDGIRHCISNYLLGNIL</sequence>
<dbReference type="GO" id="GO:0035438">
    <property type="term" value="F:cyclic-di-GMP binding"/>
    <property type="evidence" value="ECO:0007669"/>
    <property type="project" value="InterPro"/>
</dbReference>
<dbReference type="Proteomes" id="UP000663720">
    <property type="component" value="Chromosome"/>
</dbReference>
<dbReference type="AlphaFoldDB" id="A0A975B904"/>
<name>A0A975B904_9BACT</name>
<dbReference type="KEGG" id="dli:dnl_32650"/>
<gene>
    <name evidence="2" type="ORF">dnl_32650</name>
</gene>
<dbReference type="EMBL" id="CP061799">
    <property type="protein sequence ID" value="QTA80948.1"/>
    <property type="molecule type" value="Genomic_DNA"/>
</dbReference>
<evidence type="ECO:0000259" key="1">
    <source>
        <dbReference type="Pfam" id="PF07238"/>
    </source>
</evidence>
<evidence type="ECO:0000313" key="2">
    <source>
        <dbReference type="EMBL" id="QTA80948.1"/>
    </source>
</evidence>
<dbReference type="InterPro" id="IPR009875">
    <property type="entry name" value="PilZ_domain"/>
</dbReference>
<evidence type="ECO:0000313" key="3">
    <source>
        <dbReference type="Proteomes" id="UP000663720"/>
    </source>
</evidence>
<dbReference type="Gene3D" id="2.40.10.220">
    <property type="entry name" value="predicted glycosyltransferase like domains"/>
    <property type="match status" value="1"/>
</dbReference>